<comment type="caution">
    <text evidence="1">The sequence shown here is derived from an EMBL/GenBank/DDBJ whole genome shotgun (WGS) entry which is preliminary data.</text>
</comment>
<accession>A0A0W8FIK0</accession>
<proteinExistence type="predicted"/>
<gene>
    <name evidence="1" type="ORF">ASZ90_009545</name>
</gene>
<evidence type="ECO:0000313" key="1">
    <source>
        <dbReference type="EMBL" id="KUG20714.1"/>
    </source>
</evidence>
<organism evidence="1">
    <name type="scientific">hydrocarbon metagenome</name>
    <dbReference type="NCBI Taxonomy" id="938273"/>
    <lineage>
        <taxon>unclassified sequences</taxon>
        <taxon>metagenomes</taxon>
        <taxon>ecological metagenomes</taxon>
    </lineage>
</organism>
<dbReference type="AlphaFoldDB" id="A0A0W8FIK0"/>
<name>A0A0W8FIK0_9ZZZZ</name>
<dbReference type="EMBL" id="LNQE01001150">
    <property type="protein sequence ID" value="KUG20714.1"/>
    <property type="molecule type" value="Genomic_DNA"/>
</dbReference>
<sequence>MTAFFPFTMSAIPGIAALHSPLIGTGIQTGSAYMQKSGAADR</sequence>
<reference evidence="1" key="1">
    <citation type="journal article" date="2015" name="Proc. Natl. Acad. Sci. U.S.A.">
        <title>Networks of energetic and metabolic interactions define dynamics in microbial communities.</title>
        <authorList>
            <person name="Embree M."/>
            <person name="Liu J.K."/>
            <person name="Al-Bassam M.M."/>
            <person name="Zengler K."/>
        </authorList>
    </citation>
    <scope>NUCLEOTIDE SEQUENCE</scope>
</reference>
<protein>
    <submittedName>
        <fullName evidence="1">Uncharacterized protein</fullName>
    </submittedName>
</protein>